<accession>A0A5B7CNB0</accession>
<keyword evidence="2" id="KW-1185">Reference proteome</keyword>
<gene>
    <name evidence="1" type="ORF">E2C01_002965</name>
</gene>
<evidence type="ECO:0000313" key="1">
    <source>
        <dbReference type="EMBL" id="MPC10331.1"/>
    </source>
</evidence>
<sequence length="241" mass="26964">MDRGLWDWVVTCGTIVGSGGEVGLSKDEEDVVEEAEEEEHELEVVAPGDSAGVTMTSGGLGCVLAQRPVWRQWARWLGSPRSFSNFIFSETQYYLISTQHGIAASDLSGYLKSMLVTQRKNSDNHYGAASERPFSSFALKFVDTFEYLGRVLTKDMTGNEVIRKQSRQPMVMENALLRKFSFCTKTRAGTIYSATIIDSAGTSGCVTDRREHRIVAFSLILSYLRPSDIAAYQDRCWKWRG</sequence>
<comment type="caution">
    <text evidence="1">The sequence shown here is derived from an EMBL/GenBank/DDBJ whole genome shotgun (WGS) entry which is preliminary data.</text>
</comment>
<dbReference type="Proteomes" id="UP000324222">
    <property type="component" value="Unassembled WGS sequence"/>
</dbReference>
<reference evidence="1 2" key="1">
    <citation type="submission" date="2019-05" db="EMBL/GenBank/DDBJ databases">
        <title>Another draft genome of Portunus trituberculatus and its Hox gene families provides insights of decapod evolution.</title>
        <authorList>
            <person name="Jeong J.-H."/>
            <person name="Song I."/>
            <person name="Kim S."/>
            <person name="Choi T."/>
            <person name="Kim D."/>
            <person name="Ryu S."/>
            <person name="Kim W."/>
        </authorList>
    </citation>
    <scope>NUCLEOTIDE SEQUENCE [LARGE SCALE GENOMIC DNA]</scope>
    <source>
        <tissue evidence="1">Muscle</tissue>
    </source>
</reference>
<proteinExistence type="predicted"/>
<organism evidence="1 2">
    <name type="scientific">Portunus trituberculatus</name>
    <name type="common">Swimming crab</name>
    <name type="synonym">Neptunus trituberculatus</name>
    <dbReference type="NCBI Taxonomy" id="210409"/>
    <lineage>
        <taxon>Eukaryota</taxon>
        <taxon>Metazoa</taxon>
        <taxon>Ecdysozoa</taxon>
        <taxon>Arthropoda</taxon>
        <taxon>Crustacea</taxon>
        <taxon>Multicrustacea</taxon>
        <taxon>Malacostraca</taxon>
        <taxon>Eumalacostraca</taxon>
        <taxon>Eucarida</taxon>
        <taxon>Decapoda</taxon>
        <taxon>Pleocyemata</taxon>
        <taxon>Brachyura</taxon>
        <taxon>Eubrachyura</taxon>
        <taxon>Portunoidea</taxon>
        <taxon>Portunidae</taxon>
        <taxon>Portuninae</taxon>
        <taxon>Portunus</taxon>
    </lineage>
</organism>
<name>A0A5B7CNB0_PORTR</name>
<dbReference type="AlphaFoldDB" id="A0A5B7CNB0"/>
<protein>
    <submittedName>
        <fullName evidence="1">Uncharacterized protein</fullName>
    </submittedName>
</protein>
<evidence type="ECO:0000313" key="2">
    <source>
        <dbReference type="Proteomes" id="UP000324222"/>
    </source>
</evidence>
<dbReference type="EMBL" id="VSRR010000112">
    <property type="protein sequence ID" value="MPC10331.1"/>
    <property type="molecule type" value="Genomic_DNA"/>
</dbReference>